<keyword evidence="3" id="KW-0053">Apoptosis</keyword>
<dbReference type="PROSITE" id="PS50209">
    <property type="entry name" value="CARD"/>
    <property type="match status" value="1"/>
</dbReference>
<evidence type="ECO:0000259" key="11">
    <source>
        <dbReference type="PROSITE" id="PS50209"/>
    </source>
</evidence>
<dbReference type="KEGG" id="cvn:111133817"/>
<dbReference type="SMART" id="SM00115">
    <property type="entry name" value="CASc"/>
    <property type="match status" value="1"/>
</dbReference>
<evidence type="ECO:0000256" key="5">
    <source>
        <dbReference type="ARBA" id="ARBA00022807"/>
    </source>
</evidence>
<dbReference type="InterPro" id="IPR011600">
    <property type="entry name" value="Pept_C14_caspase"/>
</dbReference>
<evidence type="ECO:0000256" key="1">
    <source>
        <dbReference type="ARBA" id="ARBA00010134"/>
    </source>
</evidence>
<dbReference type="Gene3D" id="1.10.533.10">
    <property type="entry name" value="Death Domain, Fas"/>
    <property type="match status" value="1"/>
</dbReference>
<dbReference type="PANTHER" id="PTHR47901:SF8">
    <property type="entry name" value="CASPASE-3"/>
    <property type="match status" value="1"/>
</dbReference>
<dbReference type="InterPro" id="IPR002138">
    <property type="entry name" value="Pept_C14_p10"/>
</dbReference>
<dbReference type="PROSITE" id="PS50208">
    <property type="entry name" value="CASPASE_P20"/>
    <property type="match status" value="1"/>
</dbReference>
<dbReference type="InterPro" id="IPR001315">
    <property type="entry name" value="CARD"/>
</dbReference>
<dbReference type="GO" id="GO:0006508">
    <property type="term" value="P:proteolysis"/>
    <property type="evidence" value="ECO:0007669"/>
    <property type="project" value="UniProtKB-KW"/>
</dbReference>
<comment type="similarity">
    <text evidence="1 7">Belongs to the peptidase C14A family.</text>
</comment>
<organism evidence="12 13">
    <name type="scientific">Crassostrea virginica</name>
    <name type="common">Eastern oyster</name>
    <dbReference type="NCBI Taxonomy" id="6565"/>
    <lineage>
        <taxon>Eukaryota</taxon>
        <taxon>Metazoa</taxon>
        <taxon>Spiralia</taxon>
        <taxon>Lophotrochozoa</taxon>
        <taxon>Mollusca</taxon>
        <taxon>Bivalvia</taxon>
        <taxon>Autobranchia</taxon>
        <taxon>Pteriomorphia</taxon>
        <taxon>Ostreida</taxon>
        <taxon>Ostreoidea</taxon>
        <taxon>Ostreidae</taxon>
        <taxon>Crassostrea</taxon>
    </lineage>
</organism>
<feature type="domain" description="Caspase family p10" evidence="9">
    <location>
        <begin position="541"/>
        <end position="634"/>
    </location>
</feature>
<dbReference type="SUPFAM" id="SSF52129">
    <property type="entry name" value="Caspase-like"/>
    <property type="match status" value="1"/>
</dbReference>
<dbReference type="AlphaFoldDB" id="A0A8B8EDM7"/>
<evidence type="ECO:0000256" key="6">
    <source>
        <dbReference type="ARBA" id="ARBA00023145"/>
    </source>
</evidence>
<sequence>MMDKAKKNILIKNRVGLVENINIEDGLLTQIASQQILTQRTIKSIEAKKTSFEKVEELLDKISLKINGFEALRDALIANEQEDIVDLYLKLPTEEVEKPQKEETVISQESQTVSQDPSRPQSSPPRLPAQGAQVWHSPAKTVQLQSHTESSTARVISLGQPDSHGIPIHGTVSNVVQPVPSSSPPDHVFHPIQEPSVHSVPPSSLVSSLICVSGSASKPYDFSNAVFLDRGSKSSTSFKENEQRFNLKHFINDPNYQVPLEDAPKTVPWSNPTMINNNINAGHKEVVYVQSYRPVSLQRQDTTDAMTKPLGNHEGNCESPAKRQRTQEKIEITTFEPNQNSLNDSMSSQAALQPVKLQGELDDPEIDLTDGPVTVRVDHSTRQFYISNYQKSYAMRRLPRGKALIINVNEVEGKPPRRGTDIDRDNLYHLLTQLHFDVRVYNDRDGLTAKEIAQKLEVFAADQDHRHGDSSFVCLLSHGEEGFIFGTDGRKLQLDSVFKLFDNSNCPTLLGKPKIFVIQACRGGALDSGVPFLDEHDGSVGSKQLPTQSDMIICFPTQAGYYAWRNRERGSWYIEALVQIFMKYAKSEDICTMLHRVNLLVSRKVSRCPQIEMDSMSQMSEYKSTLRMPHLFFYPGIGSI</sequence>
<dbReference type="SUPFAM" id="SSF47986">
    <property type="entry name" value="DEATH domain"/>
    <property type="match status" value="1"/>
</dbReference>
<dbReference type="OrthoDB" id="10004338at2759"/>
<accession>A0A8B8EDM7</accession>
<dbReference type="GO" id="GO:0006915">
    <property type="term" value="P:apoptotic process"/>
    <property type="evidence" value="ECO:0007669"/>
    <property type="project" value="UniProtKB-KW"/>
</dbReference>
<evidence type="ECO:0000256" key="8">
    <source>
        <dbReference type="SAM" id="MobiDB-lite"/>
    </source>
</evidence>
<keyword evidence="2" id="KW-0645">Protease</keyword>
<dbReference type="InterPro" id="IPR002398">
    <property type="entry name" value="Pept_C14"/>
</dbReference>
<evidence type="ECO:0000256" key="7">
    <source>
        <dbReference type="RuleBase" id="RU003971"/>
    </source>
</evidence>
<feature type="region of interest" description="Disordered" evidence="8">
    <location>
        <begin position="98"/>
        <end position="132"/>
    </location>
</feature>
<keyword evidence="5" id="KW-0788">Thiol protease</keyword>
<dbReference type="Pfam" id="PF00619">
    <property type="entry name" value="CARD"/>
    <property type="match status" value="1"/>
</dbReference>
<dbReference type="GO" id="GO:0004197">
    <property type="term" value="F:cysteine-type endopeptidase activity"/>
    <property type="evidence" value="ECO:0007669"/>
    <property type="project" value="InterPro"/>
</dbReference>
<name>A0A8B8EDM7_CRAVI</name>
<dbReference type="InterPro" id="IPR001309">
    <property type="entry name" value="Pept_C14_p20"/>
</dbReference>
<gene>
    <name evidence="13" type="primary">LOC111133817</name>
</gene>
<dbReference type="PROSITE" id="PS50207">
    <property type="entry name" value="CASPASE_P10"/>
    <property type="match status" value="1"/>
</dbReference>
<dbReference type="Gene3D" id="3.40.50.1460">
    <property type="match status" value="1"/>
</dbReference>
<evidence type="ECO:0000259" key="10">
    <source>
        <dbReference type="PROSITE" id="PS50208"/>
    </source>
</evidence>
<dbReference type="GO" id="GO:0042981">
    <property type="term" value="P:regulation of apoptotic process"/>
    <property type="evidence" value="ECO:0007669"/>
    <property type="project" value="InterPro"/>
</dbReference>
<keyword evidence="6" id="KW-0865">Zymogen</keyword>
<dbReference type="Pfam" id="PF00656">
    <property type="entry name" value="Peptidase_C14"/>
    <property type="match status" value="1"/>
</dbReference>
<dbReference type="CDD" id="cd01671">
    <property type="entry name" value="CARD"/>
    <property type="match status" value="1"/>
</dbReference>
<keyword evidence="12" id="KW-1185">Reference proteome</keyword>
<proteinExistence type="inferred from homology"/>
<feature type="domain" description="Caspase family p20" evidence="10">
    <location>
        <begin position="399"/>
        <end position="525"/>
    </location>
</feature>
<dbReference type="CDD" id="cd00032">
    <property type="entry name" value="CASc"/>
    <property type="match status" value="1"/>
</dbReference>
<dbReference type="PROSITE" id="PS01121">
    <property type="entry name" value="CASPASE_HIS"/>
    <property type="match status" value="1"/>
</dbReference>
<dbReference type="InterPro" id="IPR016129">
    <property type="entry name" value="Caspase_his_AS"/>
</dbReference>
<evidence type="ECO:0000313" key="12">
    <source>
        <dbReference type="Proteomes" id="UP000694844"/>
    </source>
</evidence>
<feature type="domain" description="CARD" evidence="11">
    <location>
        <begin position="2"/>
        <end position="71"/>
    </location>
</feature>
<dbReference type="PROSITE" id="PS01122">
    <property type="entry name" value="CASPASE_CYS"/>
    <property type="match status" value="1"/>
</dbReference>
<dbReference type="InterPro" id="IPR029030">
    <property type="entry name" value="Caspase-like_dom_sf"/>
</dbReference>
<dbReference type="Gene3D" id="3.30.70.1470">
    <property type="entry name" value="Caspase-like"/>
    <property type="match status" value="1"/>
</dbReference>
<evidence type="ECO:0000256" key="2">
    <source>
        <dbReference type="ARBA" id="ARBA00022670"/>
    </source>
</evidence>
<protein>
    <submittedName>
        <fullName evidence="13">Cell death protein 3-like</fullName>
    </submittedName>
</protein>
<dbReference type="GeneID" id="111133817"/>
<dbReference type="InterPro" id="IPR011029">
    <property type="entry name" value="DEATH-like_dom_sf"/>
</dbReference>
<evidence type="ECO:0000259" key="9">
    <source>
        <dbReference type="PROSITE" id="PS50207"/>
    </source>
</evidence>
<evidence type="ECO:0000313" key="13">
    <source>
        <dbReference type="RefSeq" id="XP_022338210.1"/>
    </source>
</evidence>
<dbReference type="PANTHER" id="PTHR47901">
    <property type="entry name" value="CASPASE RECRUITMENT DOMAIN-CONTAINING PROTEIN 18"/>
    <property type="match status" value="1"/>
</dbReference>
<evidence type="ECO:0000256" key="4">
    <source>
        <dbReference type="ARBA" id="ARBA00022801"/>
    </source>
</evidence>
<dbReference type="PRINTS" id="PR00376">
    <property type="entry name" value="IL1BCENZYME"/>
</dbReference>
<evidence type="ECO:0000256" key="3">
    <source>
        <dbReference type="ARBA" id="ARBA00022703"/>
    </source>
</evidence>
<keyword evidence="4" id="KW-0378">Hydrolase</keyword>
<reference evidence="13" key="1">
    <citation type="submission" date="2025-08" db="UniProtKB">
        <authorList>
            <consortium name="RefSeq"/>
        </authorList>
    </citation>
    <scope>IDENTIFICATION</scope>
    <source>
        <tissue evidence="13">Whole sample</tissue>
    </source>
</reference>
<dbReference type="Proteomes" id="UP000694844">
    <property type="component" value="Chromosome 5"/>
</dbReference>
<dbReference type="RefSeq" id="XP_022338210.1">
    <property type="nucleotide sequence ID" value="XM_022482502.1"/>
</dbReference>
<dbReference type="InterPro" id="IPR015917">
    <property type="entry name" value="Pept_C14A"/>
</dbReference>
<dbReference type="InterPro" id="IPR033139">
    <property type="entry name" value="Caspase_cys_AS"/>
</dbReference>